<evidence type="ECO:0000313" key="16">
    <source>
        <dbReference type="EMBL" id="KMZ72985.1"/>
    </source>
</evidence>
<dbReference type="OrthoDB" id="10253702at2759"/>
<dbReference type="FunFam" id="3.30.70.890:FF:000005">
    <property type="entry name" value="Diphosphomevalonate decarboxylase"/>
    <property type="match status" value="1"/>
</dbReference>
<proteinExistence type="inferred from homology"/>
<keyword evidence="9 13" id="KW-1207">Sterol metabolism</keyword>
<dbReference type="GO" id="GO:0004163">
    <property type="term" value="F:diphosphomevalonate decarboxylase activity"/>
    <property type="evidence" value="ECO:0000318"/>
    <property type="project" value="GO_Central"/>
</dbReference>
<evidence type="ECO:0000259" key="14">
    <source>
        <dbReference type="Pfam" id="PF18376"/>
    </source>
</evidence>
<evidence type="ECO:0000256" key="5">
    <source>
        <dbReference type="ARBA" id="ARBA00022840"/>
    </source>
</evidence>
<evidence type="ECO:0000256" key="13">
    <source>
        <dbReference type="RuleBase" id="RU363086"/>
    </source>
</evidence>
<dbReference type="InterPro" id="IPR014721">
    <property type="entry name" value="Ribsml_uS5_D2-typ_fold_subgr"/>
</dbReference>
<evidence type="ECO:0000256" key="12">
    <source>
        <dbReference type="PIRNR" id="PIRNR015950"/>
    </source>
</evidence>
<dbReference type="InterPro" id="IPR041431">
    <property type="entry name" value="Mvd1_C"/>
</dbReference>
<dbReference type="PIRSF" id="PIRSF015950">
    <property type="entry name" value="Mev_P_decrbx"/>
    <property type="match status" value="1"/>
</dbReference>
<dbReference type="NCBIfam" id="TIGR01240">
    <property type="entry name" value="mevDPdecarb"/>
    <property type="match status" value="1"/>
</dbReference>
<gene>
    <name evidence="16" type="ORF">ZOSMA_156G00320</name>
</gene>
<evidence type="ECO:0000256" key="11">
    <source>
        <dbReference type="ARBA" id="ARBA00023239"/>
    </source>
</evidence>
<keyword evidence="11 12" id="KW-0456">Lyase</keyword>
<evidence type="ECO:0000256" key="3">
    <source>
        <dbReference type="ARBA" id="ARBA00022516"/>
    </source>
</evidence>
<dbReference type="InterPro" id="IPR005935">
    <property type="entry name" value="Mev_decarb"/>
</dbReference>
<dbReference type="InterPro" id="IPR020568">
    <property type="entry name" value="Ribosomal_Su5_D2-typ_SF"/>
</dbReference>
<dbReference type="PANTHER" id="PTHR10977:SF3">
    <property type="entry name" value="DIPHOSPHOMEVALONATE DECARBOXYLASE"/>
    <property type="match status" value="1"/>
</dbReference>
<dbReference type="FunFam" id="3.30.230.10:FF:000018">
    <property type="entry name" value="Diphosphomevalonate decarboxylase"/>
    <property type="match status" value="1"/>
</dbReference>
<keyword evidence="7 13" id="KW-0756">Sterol biosynthesis</keyword>
<feature type="domain" description="Mvd1 C-terminal" evidence="14">
    <location>
        <begin position="191"/>
        <end position="391"/>
    </location>
</feature>
<comment type="function">
    <text evidence="13">Performs the first committed step in the biosynthesis of isoprene-containing compounds such as sterols and terpenoids.</text>
</comment>
<comment type="catalytic activity">
    <reaction evidence="12 13">
        <text>(R)-5-diphosphomevalonate + ATP = isopentenyl diphosphate + ADP + phosphate + CO2</text>
        <dbReference type="Rhea" id="RHEA:23732"/>
        <dbReference type="ChEBI" id="CHEBI:16526"/>
        <dbReference type="ChEBI" id="CHEBI:30616"/>
        <dbReference type="ChEBI" id="CHEBI:43474"/>
        <dbReference type="ChEBI" id="CHEBI:57557"/>
        <dbReference type="ChEBI" id="CHEBI:128769"/>
        <dbReference type="ChEBI" id="CHEBI:456216"/>
        <dbReference type="EC" id="4.1.1.33"/>
    </reaction>
</comment>
<sequence length="407" mass="44773">MGAGKGMDKWILMTTARAPTNIAVIKYWGKRDETLILPLNENISVTLDLDHLSATTTVAEISLSGGRFQTCLREIRYRGEDFKDEKKGICIKKEDWQTLHVHIASFNNFPTAAGLASSAAGFACLVYSLAKLMNLKENCSQLSAIARQGSGSACRSLYGGFVKWTMGNELNGSDSLAVQLVDETHWDDIVIIIAVVSSRQKDTSSTSGMRDSVESSALLQYRAKTIVPKRMIQMDKAIKTRDFASFAKLTCADSNQFHAVCLDTVPPIFYLNNTSHRIINFMERWNHNEGTPQVAYTFDAGPNAVMLAPNRKVGALLLQRLLFYFPPPSGTEPTSYILGDTSLLEEAGVQTVKDIEALPPPLESKDSVSLQRYPGDVSYFICTKPGRGPMILPGDQSLLHPETGLPK</sequence>
<dbReference type="InterPro" id="IPR053859">
    <property type="entry name" value="MVD-like_N"/>
</dbReference>
<evidence type="ECO:0000313" key="17">
    <source>
        <dbReference type="Proteomes" id="UP000036987"/>
    </source>
</evidence>
<dbReference type="InterPro" id="IPR029765">
    <property type="entry name" value="Mev_diP_decarb"/>
</dbReference>
<keyword evidence="5 12" id="KW-0067">ATP-binding</keyword>
<dbReference type="EC" id="4.1.1.33" evidence="2 12"/>
<dbReference type="Gene3D" id="3.30.230.10">
    <property type="match status" value="1"/>
</dbReference>
<dbReference type="Gene3D" id="3.30.70.890">
    <property type="entry name" value="GHMP kinase, C-terminal domain"/>
    <property type="match status" value="1"/>
</dbReference>
<dbReference type="GO" id="GO:0019287">
    <property type="term" value="P:isopentenyl diphosphate biosynthetic process, mevalonate pathway"/>
    <property type="evidence" value="ECO:0000318"/>
    <property type="project" value="GO_Central"/>
</dbReference>
<keyword evidence="10 13" id="KW-0753">Steroid metabolism</keyword>
<keyword evidence="3 13" id="KW-0444">Lipid biosynthesis</keyword>
<comment type="caution">
    <text evidence="16">The sequence shown here is derived from an EMBL/GenBank/DDBJ whole genome shotgun (WGS) entry which is preliminary data.</text>
</comment>
<evidence type="ECO:0000256" key="2">
    <source>
        <dbReference type="ARBA" id="ARBA00012296"/>
    </source>
</evidence>
<dbReference type="STRING" id="29655.A0A0K9PXM2"/>
<dbReference type="EMBL" id="LFYR01000611">
    <property type="protein sequence ID" value="KMZ72985.1"/>
    <property type="molecule type" value="Genomic_DNA"/>
</dbReference>
<dbReference type="SUPFAM" id="SSF54211">
    <property type="entry name" value="Ribosomal protein S5 domain 2-like"/>
    <property type="match status" value="1"/>
</dbReference>
<keyword evidence="4 12" id="KW-0547">Nucleotide-binding</keyword>
<accession>A0A0K9PXM2</accession>
<dbReference type="OMA" id="LTLHAMM"/>
<name>A0A0K9PXM2_ZOSMR</name>
<evidence type="ECO:0000256" key="6">
    <source>
        <dbReference type="ARBA" id="ARBA00022955"/>
    </source>
</evidence>
<dbReference type="SUPFAM" id="SSF55060">
    <property type="entry name" value="GHMP Kinase, C-terminal domain"/>
    <property type="match status" value="1"/>
</dbReference>
<dbReference type="Proteomes" id="UP000036987">
    <property type="component" value="Unassembled WGS sequence"/>
</dbReference>
<evidence type="ECO:0000256" key="9">
    <source>
        <dbReference type="ARBA" id="ARBA00023166"/>
    </source>
</evidence>
<keyword evidence="6 13" id="KW-0752">Steroid biosynthesis</keyword>
<dbReference type="Pfam" id="PF22700">
    <property type="entry name" value="MVD-like_N"/>
    <property type="match status" value="1"/>
</dbReference>
<feature type="domain" description="Diphosphomevalonate decarboxylase-like N-terminal" evidence="15">
    <location>
        <begin position="18"/>
        <end position="177"/>
    </location>
</feature>
<comment type="similarity">
    <text evidence="1 12 13">Belongs to the diphosphomevalonate decarboxylase family.</text>
</comment>
<dbReference type="AlphaFoldDB" id="A0A0K9PXM2"/>
<dbReference type="GO" id="GO:0005524">
    <property type="term" value="F:ATP binding"/>
    <property type="evidence" value="ECO:0007669"/>
    <property type="project" value="UniProtKB-UniRule"/>
</dbReference>
<evidence type="ECO:0000256" key="10">
    <source>
        <dbReference type="ARBA" id="ARBA00023221"/>
    </source>
</evidence>
<evidence type="ECO:0000256" key="1">
    <source>
        <dbReference type="ARBA" id="ARBA00008831"/>
    </source>
</evidence>
<dbReference type="InterPro" id="IPR036554">
    <property type="entry name" value="GHMP_kinase_C_sf"/>
</dbReference>
<evidence type="ECO:0000256" key="8">
    <source>
        <dbReference type="ARBA" id="ARBA00023098"/>
    </source>
</evidence>
<dbReference type="GO" id="GO:0005829">
    <property type="term" value="C:cytosol"/>
    <property type="evidence" value="ECO:0000318"/>
    <property type="project" value="GO_Central"/>
</dbReference>
<keyword evidence="17" id="KW-1185">Reference proteome</keyword>
<dbReference type="PANTHER" id="PTHR10977">
    <property type="entry name" value="DIPHOSPHOMEVALONATE DECARBOXYLASE"/>
    <property type="match status" value="1"/>
</dbReference>
<evidence type="ECO:0000259" key="15">
    <source>
        <dbReference type="Pfam" id="PF22700"/>
    </source>
</evidence>
<dbReference type="GO" id="GO:0016126">
    <property type="term" value="P:sterol biosynthetic process"/>
    <property type="evidence" value="ECO:0007669"/>
    <property type="project" value="UniProtKB-KW"/>
</dbReference>
<reference evidence="17" key="1">
    <citation type="journal article" date="2016" name="Nature">
        <title>The genome of the seagrass Zostera marina reveals angiosperm adaptation to the sea.</title>
        <authorList>
            <person name="Olsen J.L."/>
            <person name="Rouze P."/>
            <person name="Verhelst B."/>
            <person name="Lin Y.-C."/>
            <person name="Bayer T."/>
            <person name="Collen J."/>
            <person name="Dattolo E."/>
            <person name="De Paoli E."/>
            <person name="Dittami S."/>
            <person name="Maumus F."/>
            <person name="Michel G."/>
            <person name="Kersting A."/>
            <person name="Lauritano C."/>
            <person name="Lohaus R."/>
            <person name="Toepel M."/>
            <person name="Tonon T."/>
            <person name="Vanneste K."/>
            <person name="Amirebrahimi M."/>
            <person name="Brakel J."/>
            <person name="Bostroem C."/>
            <person name="Chovatia M."/>
            <person name="Grimwood J."/>
            <person name="Jenkins J.W."/>
            <person name="Jueterbock A."/>
            <person name="Mraz A."/>
            <person name="Stam W.T."/>
            <person name="Tice H."/>
            <person name="Bornberg-Bauer E."/>
            <person name="Green P.J."/>
            <person name="Pearson G.A."/>
            <person name="Procaccini G."/>
            <person name="Duarte C.M."/>
            <person name="Schmutz J."/>
            <person name="Reusch T.B.H."/>
            <person name="Van de Peer Y."/>
        </authorList>
    </citation>
    <scope>NUCLEOTIDE SEQUENCE [LARGE SCALE GENOMIC DNA]</scope>
    <source>
        <strain evidence="17">cv. Finnish</strain>
    </source>
</reference>
<protein>
    <recommendedName>
        <fullName evidence="2 12">Diphosphomevalonate decarboxylase</fullName>
        <ecNumber evidence="2 12">4.1.1.33</ecNumber>
    </recommendedName>
</protein>
<organism evidence="16 17">
    <name type="scientific">Zostera marina</name>
    <name type="common">Eelgrass</name>
    <dbReference type="NCBI Taxonomy" id="29655"/>
    <lineage>
        <taxon>Eukaryota</taxon>
        <taxon>Viridiplantae</taxon>
        <taxon>Streptophyta</taxon>
        <taxon>Embryophyta</taxon>
        <taxon>Tracheophyta</taxon>
        <taxon>Spermatophyta</taxon>
        <taxon>Magnoliopsida</taxon>
        <taxon>Liliopsida</taxon>
        <taxon>Zosteraceae</taxon>
        <taxon>Zostera</taxon>
    </lineage>
</organism>
<dbReference type="Pfam" id="PF18376">
    <property type="entry name" value="MDD_C"/>
    <property type="match status" value="1"/>
</dbReference>
<keyword evidence="8 12" id="KW-0443">Lipid metabolism</keyword>
<evidence type="ECO:0000256" key="4">
    <source>
        <dbReference type="ARBA" id="ARBA00022741"/>
    </source>
</evidence>
<evidence type="ECO:0000256" key="7">
    <source>
        <dbReference type="ARBA" id="ARBA00023011"/>
    </source>
</evidence>